<reference evidence="6 7" key="1">
    <citation type="submission" date="2010-02" db="EMBL/GenBank/DDBJ databases">
        <authorList>
            <person name="Weinstock G."/>
            <person name="Sodergren E."/>
            <person name="Clifton S."/>
            <person name="Fulton L."/>
            <person name="Fulton B."/>
            <person name="Courtney L."/>
            <person name="Fronick C."/>
            <person name="Harrison M."/>
            <person name="Strong C."/>
            <person name="Farmer C."/>
            <person name="Delahaunty K."/>
            <person name="Markovic C."/>
            <person name="Hall O."/>
            <person name="Minx P."/>
            <person name="Tomlinson C."/>
            <person name="Mitreva M."/>
            <person name="Nelson J."/>
            <person name="Hou S."/>
            <person name="Wollam A."/>
            <person name="Pepin K.H."/>
            <person name="Johnson M."/>
            <person name="Bhonagiri V."/>
            <person name="Zhang X."/>
            <person name="Suruliraj S."/>
            <person name="Warren W."/>
            <person name="Chinwalla A."/>
            <person name="Mardis E.R."/>
            <person name="Wilson R.K."/>
        </authorList>
    </citation>
    <scope>NUCLEOTIDE SEQUENCE [LARGE SCALE GENOMIC DNA]</scope>
    <source>
        <strain evidence="6 7">DSM 2876</strain>
    </source>
</reference>
<evidence type="ECO:0000259" key="5">
    <source>
        <dbReference type="SMART" id="SM00646"/>
    </source>
</evidence>
<dbReference type="InterPro" id="IPR003343">
    <property type="entry name" value="Big_2"/>
</dbReference>
<keyword evidence="3" id="KW-0472">Membrane</keyword>
<keyword evidence="4" id="KW-0732">Signal</keyword>
<feature type="region of interest" description="Disordered" evidence="2">
    <location>
        <begin position="408"/>
        <end position="483"/>
    </location>
</feature>
<dbReference type="GO" id="GO:0008745">
    <property type="term" value="F:N-acetylmuramoyl-L-alanine amidase activity"/>
    <property type="evidence" value="ECO:0007669"/>
    <property type="project" value="UniProtKB-EC"/>
</dbReference>
<gene>
    <name evidence="6" type="ORF">BUTYVIB_00243</name>
</gene>
<comment type="caution">
    <text evidence="6">The sequence shown here is derived from an EMBL/GenBank/DDBJ whole genome shotgun (WGS) entry which is preliminary data.</text>
</comment>
<protein>
    <submittedName>
        <fullName evidence="6">N-acetylmuramoyl-L-alanine amidase</fullName>
        <ecNumber evidence="6">3.5.1.28</ecNumber>
    </submittedName>
</protein>
<feature type="compositionally biased region" description="Basic and acidic residues" evidence="2">
    <location>
        <begin position="464"/>
        <end position="475"/>
    </location>
</feature>
<sequence length="519" mass="54768">MMKKFIKAVLAGMMFLCCLACVNRVSARDKDGDLVVIIDPGHGGRDGGAVQNGLTEKEINWNIATSLKAELETYEGVKVYLTKGYAEWNSNTGRGRYGVGLGGDIFISCHNNSGSATARGSIVFTTVNSKYHNEMGKLANLILDNLNQAGFIRNGIQSRPSSGNPSADYYTALDEAAKAGMPSMIIEHCYISNAEDAAFISNLENQYKAGAADATGIAQYYGLKKRTVSAGSSINLTRTYSASFTGVQGKFASSDENVAYVSDNGLITAMSQGSAVITCTSDDGSKNTVNVTVPAVTQVAVTAGINPTFYDNVNQAKNIDTSLVMMKAVYSDGSSVQVKGTIGNAGNPVNGTTNVFDIPISYGGYSNTLRVYGYSAVGTAYSSNHIPSGTNKDILLVPGNYSVKTNGNVIPEEPVTPAPTTPTPTTPVPTTPVPTTPTPTEPETTVTVPDETKTPESVSSNEITSKDIITDKTTEKNTSSDTDSNSVLKVIKIVVIVLLVLCAGAAAVFLVFYLKNKNK</sequence>
<dbReference type="InterPro" id="IPR002508">
    <property type="entry name" value="MurNAc-LAA_cat"/>
</dbReference>
<accession>D4RWB2</accession>
<feature type="chain" id="PRO_5003063288" evidence="4">
    <location>
        <begin position="28"/>
        <end position="519"/>
    </location>
</feature>
<dbReference type="GO" id="GO:0009253">
    <property type="term" value="P:peptidoglycan catabolic process"/>
    <property type="evidence" value="ECO:0007669"/>
    <property type="project" value="InterPro"/>
</dbReference>
<dbReference type="PANTHER" id="PTHR30404">
    <property type="entry name" value="N-ACETYLMURAMOYL-L-ALANINE AMIDASE"/>
    <property type="match status" value="1"/>
</dbReference>
<keyword evidence="1 6" id="KW-0378">Hydrolase</keyword>
<keyword evidence="3" id="KW-1133">Transmembrane helix</keyword>
<keyword evidence="7" id="KW-1185">Reference proteome</keyword>
<feature type="compositionally biased region" description="Pro residues" evidence="2">
    <location>
        <begin position="414"/>
        <end position="440"/>
    </location>
</feature>
<dbReference type="GO" id="GO:0030288">
    <property type="term" value="C:outer membrane-bounded periplasmic space"/>
    <property type="evidence" value="ECO:0007669"/>
    <property type="project" value="TreeGrafter"/>
</dbReference>
<dbReference type="GeneID" id="98918606"/>
<dbReference type="SUPFAM" id="SSF49373">
    <property type="entry name" value="Invasin/intimin cell-adhesion fragments"/>
    <property type="match status" value="1"/>
</dbReference>
<evidence type="ECO:0000256" key="1">
    <source>
        <dbReference type="ARBA" id="ARBA00022801"/>
    </source>
</evidence>
<evidence type="ECO:0000256" key="2">
    <source>
        <dbReference type="SAM" id="MobiDB-lite"/>
    </source>
</evidence>
<evidence type="ECO:0000256" key="3">
    <source>
        <dbReference type="SAM" id="Phobius"/>
    </source>
</evidence>
<dbReference type="InterPro" id="IPR050695">
    <property type="entry name" value="N-acetylmuramoyl_amidase_3"/>
</dbReference>
<dbReference type="AlphaFoldDB" id="D4RWB2"/>
<evidence type="ECO:0000256" key="4">
    <source>
        <dbReference type="SAM" id="SignalP"/>
    </source>
</evidence>
<dbReference type="SMART" id="SM00646">
    <property type="entry name" value="Ami_3"/>
    <property type="match status" value="1"/>
</dbReference>
<dbReference type="EMBL" id="ABWN01000017">
    <property type="protein sequence ID" value="EFF69729.1"/>
    <property type="molecule type" value="Genomic_DNA"/>
</dbReference>
<name>D4RWB2_9FIRM</name>
<dbReference type="Pfam" id="PF01520">
    <property type="entry name" value="Amidase_3"/>
    <property type="match status" value="1"/>
</dbReference>
<dbReference type="Gene3D" id="3.40.630.40">
    <property type="entry name" value="Zn-dependent exopeptidases"/>
    <property type="match status" value="1"/>
</dbReference>
<dbReference type="STRING" id="45851.BHV86_06940"/>
<dbReference type="SUPFAM" id="SSF53187">
    <property type="entry name" value="Zn-dependent exopeptidases"/>
    <property type="match status" value="1"/>
</dbReference>
<evidence type="ECO:0000313" key="6">
    <source>
        <dbReference type="EMBL" id="EFF69729.1"/>
    </source>
</evidence>
<evidence type="ECO:0000313" key="7">
    <source>
        <dbReference type="Proteomes" id="UP000006238"/>
    </source>
</evidence>
<dbReference type="Gene3D" id="2.60.40.1080">
    <property type="match status" value="1"/>
</dbReference>
<dbReference type="Proteomes" id="UP000006238">
    <property type="component" value="Unassembled WGS sequence"/>
</dbReference>
<feature type="signal peptide" evidence="4">
    <location>
        <begin position="1"/>
        <end position="27"/>
    </location>
</feature>
<dbReference type="Pfam" id="PF02368">
    <property type="entry name" value="Big_2"/>
    <property type="match status" value="1"/>
</dbReference>
<feature type="domain" description="MurNAc-LAA" evidence="5">
    <location>
        <begin position="99"/>
        <end position="218"/>
    </location>
</feature>
<proteinExistence type="predicted"/>
<organism evidence="6 7">
    <name type="scientific">Eshraghiella crossota DSM 2876</name>
    <dbReference type="NCBI Taxonomy" id="511680"/>
    <lineage>
        <taxon>Bacteria</taxon>
        <taxon>Bacillati</taxon>
        <taxon>Bacillota</taxon>
        <taxon>Clostridia</taxon>
        <taxon>Lachnospirales</taxon>
        <taxon>Lachnospiraceae</taxon>
        <taxon>Eshraghiella</taxon>
    </lineage>
</organism>
<dbReference type="InterPro" id="IPR008964">
    <property type="entry name" value="Invasin/intimin_cell_adhesion"/>
</dbReference>
<dbReference type="eggNOG" id="COG0860">
    <property type="taxonomic scope" value="Bacteria"/>
</dbReference>
<dbReference type="HOGENOM" id="CLU_524480_0_0_9"/>
<keyword evidence="3" id="KW-0812">Transmembrane</keyword>
<feature type="transmembrane region" description="Helical" evidence="3">
    <location>
        <begin position="493"/>
        <end position="514"/>
    </location>
</feature>
<dbReference type="RefSeq" id="WP_005600918.1">
    <property type="nucleotide sequence ID" value="NZ_GG663519.1"/>
</dbReference>
<dbReference type="PANTHER" id="PTHR30404:SF0">
    <property type="entry name" value="N-ACETYLMURAMOYL-L-ALANINE AMIDASE AMIC"/>
    <property type="match status" value="1"/>
</dbReference>
<dbReference type="CDD" id="cd02696">
    <property type="entry name" value="MurNAc-LAA"/>
    <property type="match status" value="1"/>
</dbReference>
<dbReference type="EC" id="3.5.1.28" evidence="6"/>